<dbReference type="GO" id="GO:0005886">
    <property type="term" value="C:plasma membrane"/>
    <property type="evidence" value="ECO:0007669"/>
    <property type="project" value="TreeGrafter"/>
</dbReference>
<feature type="compositionally biased region" description="Polar residues" evidence="6">
    <location>
        <begin position="478"/>
        <end position="524"/>
    </location>
</feature>
<dbReference type="Proteomes" id="UP000230066">
    <property type="component" value="Unassembled WGS sequence"/>
</dbReference>
<feature type="signal peptide" evidence="7">
    <location>
        <begin position="1"/>
        <end position="24"/>
    </location>
</feature>
<evidence type="ECO:0000256" key="6">
    <source>
        <dbReference type="SAM" id="MobiDB-lite"/>
    </source>
</evidence>
<feature type="region of interest" description="Disordered" evidence="6">
    <location>
        <begin position="455"/>
        <end position="525"/>
    </location>
</feature>
<dbReference type="Gene3D" id="3.90.190.10">
    <property type="entry name" value="Protein tyrosine phosphatase superfamily"/>
    <property type="match status" value="1"/>
</dbReference>
<feature type="compositionally biased region" description="Acidic residues" evidence="6">
    <location>
        <begin position="789"/>
        <end position="815"/>
    </location>
</feature>
<dbReference type="InterPro" id="IPR051281">
    <property type="entry name" value="Dual-spec_lipid-protein_phosph"/>
</dbReference>
<evidence type="ECO:0000256" key="2">
    <source>
        <dbReference type="ARBA" id="ARBA00022490"/>
    </source>
</evidence>
<reference evidence="10" key="1">
    <citation type="submission" date="2019-03" db="EMBL/GenBank/DDBJ databases">
        <title>Improved annotation for the trematode Fasciola hepatica.</title>
        <authorList>
            <person name="Choi Y.-J."/>
            <person name="Martin J."/>
            <person name="Mitreva M."/>
        </authorList>
    </citation>
    <scope>NUCLEOTIDE SEQUENCE [LARGE SCALE GENOMIC DNA]</scope>
</reference>
<feature type="domain" description="Phosphatase tensin-type" evidence="9">
    <location>
        <begin position="65"/>
        <end position="236"/>
    </location>
</feature>
<dbReference type="InterPro" id="IPR000387">
    <property type="entry name" value="Tyr_Pase_dom"/>
</dbReference>
<dbReference type="InterPro" id="IPR029023">
    <property type="entry name" value="Tensin_phosphatase"/>
</dbReference>
<dbReference type="EMBL" id="JXXN02000294">
    <property type="protein sequence ID" value="THD27879.1"/>
    <property type="molecule type" value="Genomic_DNA"/>
</dbReference>
<keyword evidence="11" id="KW-1185">Reference proteome</keyword>
<evidence type="ECO:0000256" key="7">
    <source>
        <dbReference type="SAM" id="SignalP"/>
    </source>
</evidence>
<dbReference type="PANTHER" id="PTHR12305">
    <property type="entry name" value="PHOSPHATASE WITH HOMOLOGY TO TENSIN"/>
    <property type="match status" value="1"/>
</dbReference>
<feature type="compositionally biased region" description="Polar residues" evidence="6">
    <location>
        <begin position="723"/>
        <end position="743"/>
    </location>
</feature>
<evidence type="ECO:0000259" key="8">
    <source>
        <dbReference type="PROSITE" id="PS50056"/>
    </source>
</evidence>
<evidence type="ECO:0000256" key="4">
    <source>
        <dbReference type="ARBA" id="ARBA00022912"/>
    </source>
</evidence>
<feature type="compositionally biased region" description="Polar residues" evidence="6">
    <location>
        <begin position="455"/>
        <end position="469"/>
    </location>
</feature>
<dbReference type="PROSITE" id="PS50056">
    <property type="entry name" value="TYR_PHOSPHATASE_2"/>
    <property type="match status" value="1"/>
</dbReference>
<feature type="compositionally biased region" description="Polar residues" evidence="6">
    <location>
        <begin position="753"/>
        <end position="784"/>
    </location>
</feature>
<comment type="caution">
    <text evidence="10">The sequence shown here is derived from an EMBL/GenBank/DDBJ whole genome shotgun (WGS) entry which is preliminary data.</text>
</comment>
<dbReference type="PROSITE" id="PS51181">
    <property type="entry name" value="PPASE_TENSIN"/>
    <property type="match status" value="1"/>
</dbReference>
<dbReference type="GO" id="GO:0046856">
    <property type="term" value="P:phosphatidylinositol dephosphorylation"/>
    <property type="evidence" value="ECO:0007669"/>
    <property type="project" value="TreeGrafter"/>
</dbReference>
<proteinExistence type="predicted"/>
<dbReference type="Gene3D" id="2.60.40.1110">
    <property type="match status" value="1"/>
</dbReference>
<feature type="compositionally biased region" description="Polar residues" evidence="6">
    <location>
        <begin position="327"/>
        <end position="341"/>
    </location>
</feature>
<dbReference type="Pfam" id="PF22785">
    <property type="entry name" value="Tc-R-P"/>
    <property type="match status" value="1"/>
</dbReference>
<dbReference type="GO" id="GO:0005829">
    <property type="term" value="C:cytosol"/>
    <property type="evidence" value="ECO:0007669"/>
    <property type="project" value="TreeGrafter"/>
</dbReference>
<feature type="domain" description="Tyrosine specific protein phosphatases" evidence="8">
    <location>
        <begin position="150"/>
        <end position="224"/>
    </location>
</feature>
<dbReference type="InterPro" id="IPR029021">
    <property type="entry name" value="Prot-tyrosine_phosphatase-like"/>
</dbReference>
<evidence type="ECO:0000259" key="9">
    <source>
        <dbReference type="PROSITE" id="PS51181"/>
    </source>
</evidence>
<evidence type="ECO:0000313" key="10">
    <source>
        <dbReference type="EMBL" id="THD27879.1"/>
    </source>
</evidence>
<feature type="compositionally biased region" description="Low complexity" evidence="6">
    <location>
        <begin position="577"/>
        <end position="593"/>
    </location>
</feature>
<dbReference type="GO" id="GO:0051896">
    <property type="term" value="P:regulation of phosphatidylinositol 3-kinase/protein kinase B signal transduction"/>
    <property type="evidence" value="ECO:0007669"/>
    <property type="project" value="TreeGrafter"/>
</dbReference>
<keyword evidence="5" id="KW-0443">Lipid metabolism</keyword>
<protein>
    <submittedName>
        <fullName evidence="10">Phosphate and Tensin-like protein</fullName>
    </submittedName>
</protein>
<dbReference type="PANTHER" id="PTHR12305:SF81">
    <property type="entry name" value="PHOSPHATIDYLINOSITOL 3,4,5-TRISPHOSPHATE 3-PHOSPHATASE AND DUAL-SPECIFICITY PROTEIN PHOSPHATASE PTEN"/>
    <property type="match status" value="1"/>
</dbReference>
<feature type="compositionally biased region" description="Basic and acidic residues" evidence="6">
    <location>
        <begin position="956"/>
        <end position="966"/>
    </location>
</feature>
<feature type="region of interest" description="Disordered" evidence="6">
    <location>
        <begin position="911"/>
        <end position="966"/>
    </location>
</feature>
<organism evidence="10 11">
    <name type="scientific">Fasciola hepatica</name>
    <name type="common">Liver fluke</name>
    <dbReference type="NCBI Taxonomy" id="6192"/>
    <lineage>
        <taxon>Eukaryota</taxon>
        <taxon>Metazoa</taxon>
        <taxon>Spiralia</taxon>
        <taxon>Lophotrochozoa</taxon>
        <taxon>Platyhelminthes</taxon>
        <taxon>Trematoda</taxon>
        <taxon>Digenea</taxon>
        <taxon>Plagiorchiida</taxon>
        <taxon>Echinostomata</taxon>
        <taxon>Echinostomatoidea</taxon>
        <taxon>Fasciolidae</taxon>
        <taxon>Fasciola</taxon>
    </lineage>
</organism>
<comment type="subcellular location">
    <subcellularLocation>
        <location evidence="1">Cytoplasm</location>
    </subcellularLocation>
</comment>
<dbReference type="GO" id="GO:0048870">
    <property type="term" value="P:cell motility"/>
    <property type="evidence" value="ECO:0007669"/>
    <property type="project" value="TreeGrafter"/>
</dbReference>
<dbReference type="GO" id="GO:0042995">
    <property type="term" value="C:cell projection"/>
    <property type="evidence" value="ECO:0007669"/>
    <property type="project" value="UniProtKB-ARBA"/>
</dbReference>
<evidence type="ECO:0000256" key="5">
    <source>
        <dbReference type="ARBA" id="ARBA00023098"/>
    </source>
</evidence>
<keyword evidence="3" id="KW-0378">Hydrolase</keyword>
<evidence type="ECO:0000313" key="11">
    <source>
        <dbReference type="Proteomes" id="UP000230066"/>
    </source>
</evidence>
<dbReference type="GO" id="GO:0050793">
    <property type="term" value="P:regulation of developmental process"/>
    <property type="evidence" value="ECO:0007669"/>
    <property type="project" value="UniProtKB-ARBA"/>
</dbReference>
<dbReference type="GO" id="GO:0016314">
    <property type="term" value="F:phosphatidylinositol-3,4,5-trisphosphate 3-phosphatase activity"/>
    <property type="evidence" value="ECO:0007669"/>
    <property type="project" value="TreeGrafter"/>
</dbReference>
<accession>A0A4E0RGB7</accession>
<keyword evidence="7" id="KW-0732">Signal</keyword>
<gene>
    <name evidence="10" type="ORF">D915_001265</name>
</gene>
<dbReference type="AlphaFoldDB" id="A0A4E0RGB7"/>
<dbReference type="InterPro" id="IPR045101">
    <property type="entry name" value="PTP_PTEN"/>
</dbReference>
<dbReference type="GO" id="GO:0043491">
    <property type="term" value="P:phosphatidylinositol 3-kinase/protein kinase B signal transduction"/>
    <property type="evidence" value="ECO:0007669"/>
    <property type="project" value="TreeGrafter"/>
</dbReference>
<dbReference type="GO" id="GO:0005634">
    <property type="term" value="C:nucleus"/>
    <property type="evidence" value="ECO:0007669"/>
    <property type="project" value="TreeGrafter"/>
</dbReference>
<dbReference type="GO" id="GO:0004725">
    <property type="term" value="F:protein tyrosine phosphatase activity"/>
    <property type="evidence" value="ECO:0007669"/>
    <property type="project" value="TreeGrafter"/>
</dbReference>
<feature type="region of interest" description="Disordered" evidence="6">
    <location>
        <begin position="541"/>
        <end position="593"/>
    </location>
</feature>
<dbReference type="SMART" id="SM01326">
    <property type="entry name" value="PTEN_C2"/>
    <property type="match status" value="1"/>
</dbReference>
<keyword evidence="2" id="KW-0963">Cytoplasm</keyword>
<dbReference type="SUPFAM" id="SSF52799">
    <property type="entry name" value="(Phosphotyrosine protein) phosphatases II"/>
    <property type="match status" value="1"/>
</dbReference>
<dbReference type="InterPro" id="IPR014020">
    <property type="entry name" value="Tensin_C2-dom"/>
</dbReference>
<feature type="region of interest" description="Disordered" evidence="6">
    <location>
        <begin position="327"/>
        <end position="354"/>
    </location>
</feature>
<evidence type="ECO:0000256" key="3">
    <source>
        <dbReference type="ARBA" id="ARBA00022801"/>
    </source>
</evidence>
<dbReference type="CDD" id="cd14509">
    <property type="entry name" value="PTP_PTEN"/>
    <property type="match status" value="1"/>
</dbReference>
<feature type="chain" id="PRO_5020030385" evidence="7">
    <location>
        <begin position="25"/>
        <end position="966"/>
    </location>
</feature>
<sequence length="966" mass="106188">MQLRRSLGHLVVVILLSSIKPLKTANPDSAFHSLTHSRTQFQIYKLGLPPAMSRTLKGLVSKRKRRFQEDGFDLDLSYISPRIIAMGFPAEKLEAVYRNHIDDVVRFLQTRHPNHYKIFHLCDERDFDVCRFSGPVAKYPFHDHNAPQFEQMIALCNDVQHFLDQHPKNIVAINCKAGKGRTGVMVCACLLHLGLVRNAADSLLLYGEKRTEDGKGVTIPSQRRYVHYYGMYWTQKLSYTRTRLWLNAVYIRGVLSQPGAVFDLKIRTYLSEFESKINDDPQTRASPYATPVPITKSSIPIPIPGHGLNNSNGPMLTLNYPNDKLLSSSLQDSRPTPQLSHASIDPGSVPLSPLDRSQSCGKILSGSPVCGLQSDPLVTLGTLTSAPISDHEIRIPVGPDLLPVLAGDVCVKVFERHHMITKKVCRLWFNTFFVTHQRSDQTDTDAVNGDVHNSTTIEVTTPPNPSSYVPATAPTVLDSRSNRSANISKNPAQIQPVSRTTSPYSFQSSVSLDSTAPPNTQTDYPNVVDAWAKRSLGHRPIARPHHLPVPGSHTHTSGLVVDHPSHRYPRQLDKAPSTTSSSKSSSVATSSKDLSTASQPIGILGVLTNRCVHGIMRRQFTLRLTRSELDKTMKRKFGQVLSRDFAITFVFTADDCPSCAGPIVSHAHDNLGADSRATSNGSGVKTLTATATSPSRGGFASLANTLNFPSPLSFMHTRSLRMGSQNKTTKNEGVTVQIKQPTESLPKRRSSDLSHTVSDRNQFQIAKGTMTTVASESETSSRNNRAADEELSSDEEVDTTDEEDDDDDEYGDTSDPEALVSQSTTSDPVTEAHVDIVTSQPYASCLIPPTSSLSLNAIDHARQTKRMTPAVPQSRSLVHFSRYPSLQLKKNGSPTQPPLFNFTCSPADLEPSCDHHSTGRKGPSSDLNPTRPVQHHFSKRLPAPVDKSTALLPSADKPDELPSTRL</sequence>
<name>A0A4E0RGB7_FASHE</name>
<feature type="region of interest" description="Disordered" evidence="6">
    <location>
        <begin position="723"/>
        <end position="829"/>
    </location>
</feature>
<keyword evidence="4" id="KW-0904">Protein phosphatase</keyword>
<evidence type="ECO:0000256" key="1">
    <source>
        <dbReference type="ARBA" id="ARBA00004496"/>
    </source>
</evidence>